<accession>A0ABD3ZUX7</accession>
<protein>
    <submittedName>
        <fullName evidence="1">Uncharacterized protein</fullName>
    </submittedName>
</protein>
<evidence type="ECO:0000313" key="1">
    <source>
        <dbReference type="EMBL" id="KIL31932.1"/>
    </source>
</evidence>
<sequence length="42" mass="4850">MPALSVTILPFSYVNVRKNEYKETKMSALSLCLFNYPFYVNG</sequence>
<dbReference type="EMBL" id="JSXS01000045">
    <property type="protein sequence ID" value="KIL31932.1"/>
    <property type="molecule type" value="Genomic_DNA"/>
</dbReference>
<reference evidence="1 2" key="1">
    <citation type="submission" date="2014-11" db="EMBL/GenBank/DDBJ databases">
        <title>Draft Genome Sequences of Nine Bacillus subtilis Strains that Form Spores with High Heat-Resistance.</title>
        <authorList>
            <person name="Krawcyk A.O."/>
            <person name="Berendsen E.M."/>
            <person name="de Jong A."/>
            <person name="Holsappel S."/>
            <person name="Eijlander R.T."/>
            <person name="Wells-Bennik M."/>
            <person name="Kuipers O.P."/>
        </authorList>
    </citation>
    <scope>NUCLEOTIDE SEQUENCE [LARGE SCALE GENOMIC DNA]</scope>
    <source>
        <strain evidence="1 2">B4067</strain>
    </source>
</reference>
<dbReference type="Proteomes" id="UP000031970">
    <property type="component" value="Unassembled WGS sequence"/>
</dbReference>
<comment type="caution">
    <text evidence="1">The sequence shown here is derived from an EMBL/GenBank/DDBJ whole genome shotgun (WGS) entry which is preliminary data.</text>
</comment>
<proteinExistence type="predicted"/>
<evidence type="ECO:0000313" key="2">
    <source>
        <dbReference type="Proteomes" id="UP000031970"/>
    </source>
</evidence>
<dbReference type="AlphaFoldDB" id="A0ABD3ZUX7"/>
<name>A0ABD3ZUX7_BACIU</name>
<organism evidence="1 2">
    <name type="scientific">Bacillus subtilis subsp. subtilis</name>
    <dbReference type="NCBI Taxonomy" id="135461"/>
    <lineage>
        <taxon>Bacteria</taxon>
        <taxon>Bacillati</taxon>
        <taxon>Bacillota</taxon>
        <taxon>Bacilli</taxon>
        <taxon>Bacillales</taxon>
        <taxon>Bacillaceae</taxon>
        <taxon>Bacillus</taxon>
    </lineage>
</organism>
<gene>
    <name evidence="1" type="ORF">B4067_4433</name>
</gene>